<evidence type="ECO:0000313" key="4">
    <source>
        <dbReference type="Proteomes" id="UP001501757"/>
    </source>
</evidence>
<name>A0ABN0XE87_9ALTE</name>
<dbReference type="InterPro" id="IPR051405">
    <property type="entry name" value="phD/YefM_antitoxin"/>
</dbReference>
<dbReference type="Gene3D" id="3.40.1620.10">
    <property type="entry name" value="YefM-like domain"/>
    <property type="match status" value="1"/>
</dbReference>
<dbReference type="InterPro" id="IPR036165">
    <property type="entry name" value="YefM-like_sf"/>
</dbReference>
<dbReference type="InterPro" id="IPR006442">
    <property type="entry name" value="Antitoxin_Phd/YefM"/>
</dbReference>
<gene>
    <name evidence="3" type="primary">yefM</name>
    <name evidence="3" type="ORF">GCM10009092_27550</name>
</gene>
<dbReference type="EMBL" id="BAAAEI010000015">
    <property type="protein sequence ID" value="GAA0361674.1"/>
    <property type="molecule type" value="Genomic_DNA"/>
</dbReference>
<comment type="function">
    <text evidence="2">Antitoxin component of a type II toxin-antitoxin (TA) system.</text>
</comment>
<dbReference type="SUPFAM" id="SSF143120">
    <property type="entry name" value="YefM-like"/>
    <property type="match status" value="1"/>
</dbReference>
<comment type="similarity">
    <text evidence="1 2">Belongs to the phD/YefM antitoxin family.</text>
</comment>
<keyword evidence="4" id="KW-1185">Reference proteome</keyword>
<dbReference type="NCBIfam" id="TIGR01552">
    <property type="entry name" value="phd_fam"/>
    <property type="match status" value="1"/>
</dbReference>
<evidence type="ECO:0000313" key="3">
    <source>
        <dbReference type="EMBL" id="GAA0361674.1"/>
    </source>
</evidence>
<comment type="caution">
    <text evidence="3">The sequence shown here is derived from an EMBL/GenBank/DDBJ whole genome shotgun (WGS) entry which is preliminary data.</text>
</comment>
<dbReference type="PANTHER" id="PTHR33713:SF6">
    <property type="entry name" value="ANTITOXIN YEFM"/>
    <property type="match status" value="1"/>
</dbReference>
<organism evidence="3 4">
    <name type="scientific">Bowmanella denitrificans</name>
    <dbReference type="NCBI Taxonomy" id="366582"/>
    <lineage>
        <taxon>Bacteria</taxon>
        <taxon>Pseudomonadati</taxon>
        <taxon>Pseudomonadota</taxon>
        <taxon>Gammaproteobacteria</taxon>
        <taxon>Alteromonadales</taxon>
        <taxon>Alteromonadaceae</taxon>
        <taxon>Bowmanella</taxon>
    </lineage>
</organism>
<dbReference type="Pfam" id="PF02604">
    <property type="entry name" value="PhdYeFM_antitox"/>
    <property type="match status" value="1"/>
</dbReference>
<dbReference type="Gene3D" id="6.10.250.330">
    <property type="match status" value="1"/>
</dbReference>
<protein>
    <recommendedName>
        <fullName evidence="2">Antitoxin</fullName>
    </recommendedName>
</protein>
<sequence length="90" mass="10154">MYMYRLHMNSISYTTARSNLAKTMEQVCADHAPIAITRKGEGAVVMISMEDYQALEETAYLLRSPKNARRLIESVAELEQGNGKERALSE</sequence>
<reference evidence="3 4" key="1">
    <citation type="journal article" date="2019" name="Int. J. Syst. Evol. Microbiol.">
        <title>The Global Catalogue of Microorganisms (GCM) 10K type strain sequencing project: providing services to taxonomists for standard genome sequencing and annotation.</title>
        <authorList>
            <consortium name="The Broad Institute Genomics Platform"/>
            <consortium name="The Broad Institute Genome Sequencing Center for Infectious Disease"/>
            <person name="Wu L."/>
            <person name="Ma J."/>
        </authorList>
    </citation>
    <scope>NUCLEOTIDE SEQUENCE [LARGE SCALE GENOMIC DNA]</scope>
    <source>
        <strain evidence="3 4">JCM 13378</strain>
    </source>
</reference>
<dbReference type="PANTHER" id="PTHR33713">
    <property type="entry name" value="ANTITOXIN YAFN-RELATED"/>
    <property type="match status" value="1"/>
</dbReference>
<proteinExistence type="inferred from homology"/>
<evidence type="ECO:0000256" key="2">
    <source>
        <dbReference type="RuleBase" id="RU362080"/>
    </source>
</evidence>
<accession>A0ABN0XE87</accession>
<dbReference type="Proteomes" id="UP001501757">
    <property type="component" value="Unassembled WGS sequence"/>
</dbReference>
<evidence type="ECO:0000256" key="1">
    <source>
        <dbReference type="ARBA" id="ARBA00009981"/>
    </source>
</evidence>